<accession>A0ABD2QE59</accession>
<dbReference type="InterPro" id="IPR007528">
    <property type="entry name" value="RINT1_Tip20"/>
</dbReference>
<dbReference type="InterPro" id="IPR042044">
    <property type="entry name" value="EXOC6PINT-1/Sec15/Tip20_C_dom2"/>
</dbReference>
<dbReference type="Gene3D" id="1.20.58.670">
    <property type="entry name" value="Dsl1p vesicle tethering complex, Tip20p subunit, domain D"/>
    <property type="match status" value="1"/>
</dbReference>
<sequence>MQVVKALETRYKRIPCNSKRLPAESKAKMRFIRLMLELFFYFFEHLADFFTSNYVPSTLVQVNSQMKDRNRALYVSLNAYHAICNFIVELSNDPCYIQIWEDGTEKKILFSILDDLEEVEETEEKEPEVGPVEQQLSRMAPLIDIASKVKTVAATTLKNKTLELGSVAATIVNQRNSGSADEQNWHLDLGLFKRVHRVYLEQLDSLVEKARSIIIEEFKLHSHAWCKATDKWTLATNLVESRAEFCLSEEASPALIRLQNWFSSFKTNLHPKLFHRLLNLIAEAINQYLFAQLILSNKFSQQGANQLRYDLEKCLIPCFNYYYSNIQEDGDGIEERLVSKGESHFIDCLDACTLLTLKTAVAMLLQDSLKSVLNFDERDTSFSDPMAPLHDISVYHTLPDAALEILTTRLDLPC</sequence>
<name>A0ABD2QE59_9PLAT</name>
<keyword evidence="2" id="KW-1185">Reference proteome</keyword>
<dbReference type="Proteomes" id="UP001626550">
    <property type="component" value="Unassembled WGS sequence"/>
</dbReference>
<dbReference type="Pfam" id="PF04437">
    <property type="entry name" value="RINT1_TIP1"/>
    <property type="match status" value="1"/>
</dbReference>
<proteinExistence type="predicted"/>
<evidence type="ECO:0000313" key="2">
    <source>
        <dbReference type="Proteomes" id="UP001626550"/>
    </source>
</evidence>
<evidence type="ECO:0000313" key="1">
    <source>
        <dbReference type="EMBL" id="KAL3317838.1"/>
    </source>
</evidence>
<dbReference type="PANTHER" id="PTHR13520:SF0">
    <property type="entry name" value="RAD50-INTERACTING PROTEIN 1"/>
    <property type="match status" value="1"/>
</dbReference>
<dbReference type="AlphaFoldDB" id="A0ABD2QE59"/>
<protein>
    <submittedName>
        <fullName evidence="1">RAD50-interacting protein 1</fullName>
    </submittedName>
</protein>
<dbReference type="EMBL" id="JBJKFK010000322">
    <property type="protein sequence ID" value="KAL3317838.1"/>
    <property type="molecule type" value="Genomic_DNA"/>
</dbReference>
<comment type="caution">
    <text evidence="1">The sequence shown here is derived from an EMBL/GenBank/DDBJ whole genome shotgun (WGS) entry which is preliminary data.</text>
</comment>
<organism evidence="1 2">
    <name type="scientific">Cichlidogyrus casuarinus</name>
    <dbReference type="NCBI Taxonomy" id="1844966"/>
    <lineage>
        <taxon>Eukaryota</taxon>
        <taxon>Metazoa</taxon>
        <taxon>Spiralia</taxon>
        <taxon>Lophotrochozoa</taxon>
        <taxon>Platyhelminthes</taxon>
        <taxon>Monogenea</taxon>
        <taxon>Monopisthocotylea</taxon>
        <taxon>Dactylogyridea</taxon>
        <taxon>Ancyrocephalidae</taxon>
        <taxon>Cichlidogyrus</taxon>
    </lineage>
</organism>
<dbReference type="PANTHER" id="PTHR13520">
    <property type="entry name" value="RAD50-INTERACTING PROTEIN 1 RINT-1"/>
    <property type="match status" value="1"/>
</dbReference>
<reference evidence="1 2" key="1">
    <citation type="submission" date="2024-11" db="EMBL/GenBank/DDBJ databases">
        <title>Adaptive evolution of stress response genes in parasites aligns with host niche diversity.</title>
        <authorList>
            <person name="Hahn C."/>
            <person name="Resl P."/>
        </authorList>
    </citation>
    <scope>NUCLEOTIDE SEQUENCE [LARGE SCALE GENOMIC DNA]</scope>
    <source>
        <strain evidence="1">EGGRZ-B1_66</strain>
        <tissue evidence="1">Body</tissue>
    </source>
</reference>
<gene>
    <name evidence="1" type="primary">RINT1</name>
    <name evidence="1" type="ORF">Ciccas_003508</name>
</gene>